<dbReference type="Pfam" id="PF11984">
    <property type="entry name" value="DUF3485"/>
    <property type="match status" value="1"/>
</dbReference>
<dbReference type="NCBIfam" id="TIGR02914">
    <property type="entry name" value="EpsI_fam"/>
    <property type="match status" value="1"/>
</dbReference>
<sequence length="222" mass="25247">MNKKKKGLIPIALLLCAIIYCFGFPKAKYESLNILSQLKIPLEINGWQGRDVEQEWNMEGEEYNFVSQALDREYVNADGKNLFLLVLDAGNFHNPKVCSNSSGFKVIELNNLEFHVVNRTFQAHSLYTEKDADGFLIIYWICIDKNVVDWTEQKIKQLWFSLINKKRAGLMIRVDVPTKEDTIGDALKLAEDFIADLGWAMSSDQASYIFGNPGTVADLSLK</sequence>
<protein>
    <recommendedName>
        <fullName evidence="1">Methanolan biosynthesis EpsI domain-containing protein</fullName>
    </recommendedName>
</protein>
<dbReference type="RefSeq" id="WP_052561956.1">
    <property type="nucleotide sequence ID" value="NZ_BAFN01000001.1"/>
</dbReference>
<accession>A0ABQ0K2V7</accession>
<reference evidence="4" key="1">
    <citation type="journal article" date="2015" name="Genome Announc.">
        <title>Draft Genome Sequence of an Anaerobic Ammonium-Oxidizing Bacterium, "Candidatus Brocadia sinica".</title>
        <authorList>
            <person name="Oshiki M."/>
            <person name="Shinyako-Hata K."/>
            <person name="Satoh H."/>
            <person name="Okabe S."/>
        </authorList>
    </citation>
    <scope>NUCLEOTIDE SEQUENCE [LARGE SCALE GENOMIC DNA]</scope>
    <source>
        <strain evidence="4">JPN1</strain>
    </source>
</reference>
<name>A0ABQ0K2V7_9BACT</name>
<dbReference type="EMBL" id="BAFN01000001">
    <property type="protein sequence ID" value="GAN35341.1"/>
    <property type="molecule type" value="Genomic_DNA"/>
</dbReference>
<dbReference type="Proteomes" id="UP000032309">
    <property type="component" value="Unassembled WGS sequence"/>
</dbReference>
<dbReference type="InterPro" id="IPR014263">
    <property type="entry name" value="Methanolan_biosynth_EpsI"/>
</dbReference>
<keyword evidence="4" id="KW-1185">Reference proteome</keyword>
<evidence type="ECO:0000313" key="2">
    <source>
        <dbReference type="EMBL" id="GAN31938.1"/>
    </source>
</evidence>
<organism evidence="3 4">
    <name type="scientific">Candidatus Brocadia sinica JPN1</name>
    <dbReference type="NCBI Taxonomy" id="1197129"/>
    <lineage>
        <taxon>Bacteria</taxon>
        <taxon>Pseudomonadati</taxon>
        <taxon>Planctomycetota</taxon>
        <taxon>Candidatus Brocadiia</taxon>
        <taxon>Candidatus Brocadiales</taxon>
        <taxon>Candidatus Brocadiaceae</taxon>
        <taxon>Candidatus Brocadia</taxon>
    </lineage>
</organism>
<comment type="caution">
    <text evidence="3">The sequence shown here is derived from an EMBL/GenBank/DDBJ whole genome shotgun (WGS) entry which is preliminary data.</text>
</comment>
<proteinExistence type="predicted"/>
<evidence type="ECO:0000313" key="4">
    <source>
        <dbReference type="Proteomes" id="UP000032309"/>
    </source>
</evidence>
<evidence type="ECO:0000313" key="3">
    <source>
        <dbReference type="EMBL" id="GAN35341.1"/>
    </source>
</evidence>
<gene>
    <name evidence="2" type="ORF">BROSI_A0442</name>
    <name evidence="3" type="ORF">BROSI_A3892</name>
</gene>
<feature type="domain" description="Methanolan biosynthesis EpsI" evidence="1">
    <location>
        <begin position="13"/>
        <end position="201"/>
    </location>
</feature>
<evidence type="ECO:0000259" key="1">
    <source>
        <dbReference type="Pfam" id="PF11984"/>
    </source>
</evidence>
<reference evidence="3" key="2">
    <citation type="journal article" date="2015" name="J. Bacteriol.">
        <title>Draft Genome Sequence of an Anaerobic Ammonium-Oxidizing Bacterium, 'Candidatus Brocadia sinica'.</title>
        <authorList>
            <person name="Oshiki M."/>
            <person name="Shinyako-Hata K."/>
            <person name="Satoh H."/>
            <person name="Okabe S."/>
        </authorList>
    </citation>
    <scope>NUCLEOTIDE SEQUENCE</scope>
    <source>
        <strain evidence="3">JPN1</strain>
    </source>
</reference>
<dbReference type="EMBL" id="BAFN01000001">
    <property type="protein sequence ID" value="GAN31938.1"/>
    <property type="molecule type" value="Genomic_DNA"/>
</dbReference>